<dbReference type="Proteomes" id="UP001295684">
    <property type="component" value="Unassembled WGS sequence"/>
</dbReference>
<evidence type="ECO:0000256" key="6">
    <source>
        <dbReference type="ARBA" id="ARBA00022840"/>
    </source>
</evidence>
<dbReference type="InterPro" id="IPR017441">
    <property type="entry name" value="Protein_kinase_ATP_BS"/>
</dbReference>
<evidence type="ECO:0000256" key="9">
    <source>
        <dbReference type="PROSITE-ProRule" id="PRU10141"/>
    </source>
</evidence>
<keyword evidence="2" id="KW-0723">Serine/threonine-protein kinase</keyword>
<evidence type="ECO:0000256" key="4">
    <source>
        <dbReference type="ARBA" id="ARBA00022741"/>
    </source>
</evidence>
<comment type="catalytic activity">
    <reaction evidence="7">
        <text>L-threonyl-[protein] + ATP = O-phospho-L-threonyl-[protein] + ADP + H(+)</text>
        <dbReference type="Rhea" id="RHEA:46608"/>
        <dbReference type="Rhea" id="RHEA-COMP:11060"/>
        <dbReference type="Rhea" id="RHEA-COMP:11605"/>
        <dbReference type="ChEBI" id="CHEBI:15378"/>
        <dbReference type="ChEBI" id="CHEBI:30013"/>
        <dbReference type="ChEBI" id="CHEBI:30616"/>
        <dbReference type="ChEBI" id="CHEBI:61977"/>
        <dbReference type="ChEBI" id="CHEBI:456216"/>
        <dbReference type="EC" id="2.7.11.1"/>
    </reaction>
</comment>
<dbReference type="EC" id="2.7.11.1" evidence="1"/>
<keyword evidence="13" id="KW-1185">Reference proteome</keyword>
<dbReference type="PROSITE" id="PS50011">
    <property type="entry name" value="PROTEIN_KINASE_DOM"/>
    <property type="match status" value="1"/>
</dbReference>
<proteinExistence type="predicted"/>
<evidence type="ECO:0000256" key="1">
    <source>
        <dbReference type="ARBA" id="ARBA00012513"/>
    </source>
</evidence>
<accession>A0AAD1Y9Z1</accession>
<dbReference type="InterPro" id="IPR011009">
    <property type="entry name" value="Kinase-like_dom_sf"/>
</dbReference>
<dbReference type="InterPro" id="IPR000719">
    <property type="entry name" value="Prot_kinase_dom"/>
</dbReference>
<evidence type="ECO:0000256" key="5">
    <source>
        <dbReference type="ARBA" id="ARBA00022777"/>
    </source>
</evidence>
<evidence type="ECO:0000256" key="7">
    <source>
        <dbReference type="ARBA" id="ARBA00047899"/>
    </source>
</evidence>
<evidence type="ECO:0000259" key="11">
    <source>
        <dbReference type="PROSITE" id="PS50011"/>
    </source>
</evidence>
<gene>
    <name evidence="12" type="ORF">ECRASSUSDP1_LOCUS28872</name>
</gene>
<evidence type="ECO:0000256" key="2">
    <source>
        <dbReference type="ARBA" id="ARBA00022527"/>
    </source>
</evidence>
<keyword evidence="6 9" id="KW-0067">ATP-binding</keyword>
<feature type="binding site" evidence="9">
    <location>
        <position position="291"/>
    </location>
    <ligand>
        <name>ATP</name>
        <dbReference type="ChEBI" id="CHEBI:30616"/>
    </ligand>
</feature>
<keyword evidence="4 9" id="KW-0547">Nucleotide-binding</keyword>
<dbReference type="AlphaFoldDB" id="A0AAD1Y9Z1"/>
<dbReference type="Pfam" id="PF00069">
    <property type="entry name" value="Pkinase"/>
    <property type="match status" value="1"/>
</dbReference>
<dbReference type="GO" id="GO:0004674">
    <property type="term" value="F:protein serine/threonine kinase activity"/>
    <property type="evidence" value="ECO:0007669"/>
    <property type="project" value="UniProtKB-KW"/>
</dbReference>
<dbReference type="PROSITE" id="PS00107">
    <property type="entry name" value="PROTEIN_KINASE_ATP"/>
    <property type="match status" value="1"/>
</dbReference>
<dbReference type="GO" id="GO:0005524">
    <property type="term" value="F:ATP binding"/>
    <property type="evidence" value="ECO:0007669"/>
    <property type="project" value="UniProtKB-UniRule"/>
</dbReference>
<dbReference type="Gene3D" id="3.30.200.20">
    <property type="entry name" value="Phosphorylase Kinase, domain 1"/>
    <property type="match status" value="1"/>
</dbReference>
<evidence type="ECO:0000313" key="13">
    <source>
        <dbReference type="Proteomes" id="UP001295684"/>
    </source>
</evidence>
<protein>
    <recommendedName>
        <fullName evidence="1">non-specific serine/threonine protein kinase</fullName>
        <ecNumber evidence="1">2.7.11.1</ecNumber>
    </recommendedName>
</protein>
<dbReference type="SUPFAM" id="SSF56112">
    <property type="entry name" value="Protein kinase-like (PK-like)"/>
    <property type="match status" value="1"/>
</dbReference>
<feature type="domain" description="Protein kinase" evidence="11">
    <location>
        <begin position="258"/>
        <end position="356"/>
    </location>
</feature>
<comment type="caution">
    <text evidence="12">The sequence shown here is derived from an EMBL/GenBank/DDBJ whole genome shotgun (WGS) entry which is preliminary data.</text>
</comment>
<dbReference type="PANTHER" id="PTHR44899">
    <property type="entry name" value="CAMK FAMILY PROTEIN KINASE"/>
    <property type="match status" value="1"/>
</dbReference>
<name>A0AAD1Y9Z1_EUPCR</name>
<feature type="compositionally biased region" description="Basic and acidic residues" evidence="10">
    <location>
        <begin position="178"/>
        <end position="224"/>
    </location>
</feature>
<dbReference type="InterPro" id="IPR051131">
    <property type="entry name" value="NEK_Ser/Thr_kinase_NIMA"/>
</dbReference>
<keyword evidence="5" id="KW-0418">Kinase</keyword>
<keyword evidence="3" id="KW-0808">Transferase</keyword>
<reference evidence="12" key="1">
    <citation type="submission" date="2023-07" db="EMBL/GenBank/DDBJ databases">
        <authorList>
            <consortium name="AG Swart"/>
            <person name="Singh M."/>
            <person name="Singh A."/>
            <person name="Seah K."/>
            <person name="Emmerich C."/>
        </authorList>
    </citation>
    <scope>NUCLEOTIDE SEQUENCE</scope>
    <source>
        <strain evidence="12">DP1</strain>
    </source>
</reference>
<organism evidence="12 13">
    <name type="scientific">Euplotes crassus</name>
    <dbReference type="NCBI Taxonomy" id="5936"/>
    <lineage>
        <taxon>Eukaryota</taxon>
        <taxon>Sar</taxon>
        <taxon>Alveolata</taxon>
        <taxon>Ciliophora</taxon>
        <taxon>Intramacronucleata</taxon>
        <taxon>Spirotrichea</taxon>
        <taxon>Hypotrichia</taxon>
        <taxon>Euplotida</taxon>
        <taxon>Euplotidae</taxon>
        <taxon>Moneuplotes</taxon>
    </lineage>
</organism>
<feature type="compositionally biased region" description="Basic and acidic residues" evidence="10">
    <location>
        <begin position="155"/>
        <end position="171"/>
    </location>
</feature>
<dbReference type="EMBL" id="CAMPGE010029757">
    <property type="protein sequence ID" value="CAI2387243.1"/>
    <property type="molecule type" value="Genomic_DNA"/>
</dbReference>
<dbReference type="PANTHER" id="PTHR44899:SF3">
    <property type="entry name" value="SERINE_THREONINE-PROTEIN KINASE NEK1"/>
    <property type="match status" value="1"/>
</dbReference>
<feature type="region of interest" description="Disordered" evidence="10">
    <location>
        <begin position="155"/>
        <end position="243"/>
    </location>
</feature>
<evidence type="ECO:0000256" key="3">
    <source>
        <dbReference type="ARBA" id="ARBA00022679"/>
    </source>
</evidence>
<evidence type="ECO:0000256" key="8">
    <source>
        <dbReference type="ARBA" id="ARBA00048679"/>
    </source>
</evidence>
<comment type="catalytic activity">
    <reaction evidence="8">
        <text>L-seryl-[protein] + ATP = O-phospho-L-seryl-[protein] + ADP + H(+)</text>
        <dbReference type="Rhea" id="RHEA:17989"/>
        <dbReference type="Rhea" id="RHEA-COMP:9863"/>
        <dbReference type="Rhea" id="RHEA-COMP:11604"/>
        <dbReference type="ChEBI" id="CHEBI:15378"/>
        <dbReference type="ChEBI" id="CHEBI:29999"/>
        <dbReference type="ChEBI" id="CHEBI:30616"/>
        <dbReference type="ChEBI" id="CHEBI:83421"/>
        <dbReference type="ChEBI" id="CHEBI:456216"/>
        <dbReference type="EC" id="2.7.11.1"/>
    </reaction>
</comment>
<sequence length="356" mass="41202">MGACGSNIEKLQCKSDNYCCGYEETEHQNNTGLVSEIRGETKIKPGLSSRKSMQKCNNLSNDIREEHKEASGICVRENTHRNLQRGEECKIHIENLKSSHDKSSKQKEGGIKIPLPIEDQNLRKTEQEEKFYKERMKKLNAKTKELKIEISKSEEGNPEYVKDDSPEKRLELDDDEDIKNSIAEKDEEQKNEEAARDVHKLPTIKEEKKEDYNQSNSEFKESKFVRNSPELRPAGMDSNPKASETIHSAAGKFFPEKYKIVEVLGKGEGSMCYLLEDSKEGTRACLRMVKKSTYGDEDKEDISEKITNKFFLKDLKHPNLVKFKECWMDSTNFYFIQEYIEGKELFNYIQDTEMSE</sequence>
<evidence type="ECO:0000313" key="12">
    <source>
        <dbReference type="EMBL" id="CAI2387243.1"/>
    </source>
</evidence>
<evidence type="ECO:0000256" key="10">
    <source>
        <dbReference type="SAM" id="MobiDB-lite"/>
    </source>
</evidence>